<organism evidence="1 2">
    <name type="scientific">Nonomuraea terrae</name>
    <dbReference type="NCBI Taxonomy" id="2530383"/>
    <lineage>
        <taxon>Bacteria</taxon>
        <taxon>Bacillati</taxon>
        <taxon>Actinomycetota</taxon>
        <taxon>Actinomycetes</taxon>
        <taxon>Streptosporangiales</taxon>
        <taxon>Streptosporangiaceae</taxon>
        <taxon>Nonomuraea</taxon>
    </lineage>
</organism>
<dbReference type="EMBL" id="SMKQ01000095">
    <property type="protein sequence ID" value="TDD44649.1"/>
    <property type="molecule type" value="Genomic_DNA"/>
</dbReference>
<reference evidence="1 2" key="1">
    <citation type="submission" date="2019-03" db="EMBL/GenBank/DDBJ databases">
        <title>Draft genome sequences of novel Actinobacteria.</title>
        <authorList>
            <person name="Sahin N."/>
            <person name="Ay H."/>
            <person name="Saygin H."/>
        </authorList>
    </citation>
    <scope>NUCLEOTIDE SEQUENCE [LARGE SCALE GENOMIC DNA]</scope>
    <source>
        <strain evidence="1 2">CH32</strain>
    </source>
</reference>
<protein>
    <submittedName>
        <fullName evidence="1">Uncharacterized protein</fullName>
    </submittedName>
</protein>
<dbReference type="AlphaFoldDB" id="A0A4R4YKR9"/>
<comment type="caution">
    <text evidence="1">The sequence shown here is derived from an EMBL/GenBank/DDBJ whole genome shotgun (WGS) entry which is preliminary data.</text>
</comment>
<dbReference type="Gene3D" id="3.30.2010.10">
    <property type="entry name" value="Metalloproteases ('zincins'), catalytic domain"/>
    <property type="match status" value="1"/>
</dbReference>
<accession>A0A4R4YKR9</accession>
<name>A0A4R4YKR9_9ACTN</name>
<evidence type="ECO:0000313" key="2">
    <source>
        <dbReference type="Proteomes" id="UP000295302"/>
    </source>
</evidence>
<dbReference type="RefSeq" id="WP_132616544.1">
    <property type="nucleotide sequence ID" value="NZ_SMKQ01000095.1"/>
</dbReference>
<keyword evidence="2" id="KW-1185">Reference proteome</keyword>
<dbReference type="Proteomes" id="UP000295302">
    <property type="component" value="Unassembled WGS sequence"/>
</dbReference>
<gene>
    <name evidence="1" type="ORF">E1286_26520</name>
</gene>
<proteinExistence type="predicted"/>
<sequence length="466" mass="50653">MSSWSEEERLSVPRLRVLWMVMKARPQLLVPAWARRWLVSLAAGIAVAVVVAVLVPAVLPAVAAGLVAGGVATALQMADPDESRLPHADEELHRLIAEVAAELGVRRPRRVYVWARPDALALRVAPWRDELRLGLPYLSEMARDELRAVVAYELALLALRRSLLTDALHRWWMTDMSRGRPIPAEAQDVLIDMLRRADAAAARVAGTPVTASALLRGGLITYSFTWFAVRYGGTAAEPRGFPPDLYAGWRWKARHDGLLTAFARTVAEDDRPGSMCHRVAALVGEAPTAVAAAITDHTGGDATAAGIGAVLRENSALASAVLPEGLPHKAEERLARAYMRDLLALPPVRAVPLREVPDRVWDGIWERERAEVLAVVAALLGRSEATSQDVVDVVRAGRAGELDWDHRTWYCPHSGPAVCALFPVLHRELREGGHTYAHPLARRVLIALDGTRVDVAAFAAEVAAGT</sequence>
<dbReference type="OrthoDB" id="3537289at2"/>
<evidence type="ECO:0000313" key="1">
    <source>
        <dbReference type="EMBL" id="TDD44649.1"/>
    </source>
</evidence>